<dbReference type="Proteomes" id="UP000541033">
    <property type="component" value="Unassembled WGS sequence"/>
</dbReference>
<feature type="binding site" evidence="4">
    <location>
        <position position="137"/>
    </location>
    <ligand>
        <name>Zn(2+)</name>
        <dbReference type="ChEBI" id="CHEBI:29105"/>
    </ligand>
</feature>
<dbReference type="GO" id="GO:0046872">
    <property type="term" value="F:metal ion binding"/>
    <property type="evidence" value="ECO:0007669"/>
    <property type="project" value="UniProtKB-KW"/>
</dbReference>
<comment type="caution">
    <text evidence="6">The sequence shown here is derived from an EMBL/GenBank/DDBJ whole genome shotgun (WGS) entry which is preliminary data.</text>
</comment>
<feature type="binding site" evidence="4">
    <location>
        <position position="134"/>
    </location>
    <ligand>
        <name>Zn(2+)</name>
        <dbReference type="ChEBI" id="CHEBI:29105"/>
    </ligand>
</feature>
<organism evidence="6 7">
    <name type="scientific">Lysinibacter cavernae</name>
    <dbReference type="NCBI Taxonomy" id="1640652"/>
    <lineage>
        <taxon>Bacteria</taxon>
        <taxon>Bacillati</taxon>
        <taxon>Actinomycetota</taxon>
        <taxon>Actinomycetes</taxon>
        <taxon>Micrococcales</taxon>
        <taxon>Microbacteriaceae</taxon>
        <taxon>Lysinibacter</taxon>
    </lineage>
</organism>
<sequence length="286" mass="30849">MKSQVVVHEVNDSALEPILEAIRRGPLSVLTGAGVSTDSGIPDYRGEGSPPRHPMNVQQFLTDERYRKRYWAGSHRGWKTFTSTQPNAGHRALARLEEIGAVNGVITQNVDGLHIHAGSKRVVDVHGSMSRVRCLDCGQYFSRAAIEEQLVELNPHLDDPGFVTMSPDGDAEVNDIEGFQIPSCTVCGGMLKPDVVYFGELVPVTRFASAQAIVAESSGLLILGSSLAVNTGIRLLEQARREGKPIFIVNRGATKGDSRAMVRIHAGTSEFLEALLAQVEGAPVAV</sequence>
<dbReference type="Gene3D" id="3.30.1600.10">
    <property type="entry name" value="SIR2/SIRT2 'Small Domain"/>
    <property type="match status" value="1"/>
</dbReference>
<dbReference type="GO" id="GO:0070403">
    <property type="term" value="F:NAD+ binding"/>
    <property type="evidence" value="ECO:0007669"/>
    <property type="project" value="InterPro"/>
</dbReference>
<dbReference type="GO" id="GO:0017136">
    <property type="term" value="F:histone deacetylase activity, NAD-dependent"/>
    <property type="evidence" value="ECO:0007669"/>
    <property type="project" value="TreeGrafter"/>
</dbReference>
<evidence type="ECO:0000256" key="4">
    <source>
        <dbReference type="PROSITE-ProRule" id="PRU00236"/>
    </source>
</evidence>
<name>A0A7X5QZE2_9MICO</name>
<keyword evidence="4" id="KW-0479">Metal-binding</keyword>
<gene>
    <name evidence="6" type="ORF">FHX76_000669</name>
</gene>
<evidence type="ECO:0000256" key="1">
    <source>
        <dbReference type="ARBA" id="ARBA00012928"/>
    </source>
</evidence>
<dbReference type="PANTHER" id="PTHR11085:SF10">
    <property type="entry name" value="NAD-DEPENDENT PROTEIN DEACYLASE SIRTUIN-5, MITOCHONDRIAL-RELATED"/>
    <property type="match status" value="1"/>
</dbReference>
<feature type="binding site" evidence="4">
    <location>
        <position position="187"/>
    </location>
    <ligand>
        <name>Zn(2+)</name>
        <dbReference type="ChEBI" id="CHEBI:29105"/>
    </ligand>
</feature>
<dbReference type="AlphaFoldDB" id="A0A7X5QZE2"/>
<dbReference type="EC" id="2.3.1.286" evidence="1"/>
<reference evidence="6 7" key="1">
    <citation type="submission" date="2020-02" db="EMBL/GenBank/DDBJ databases">
        <title>Sequencing the genomes of 1000 actinobacteria strains.</title>
        <authorList>
            <person name="Klenk H.-P."/>
        </authorList>
    </citation>
    <scope>NUCLEOTIDE SEQUENCE [LARGE SCALE GENOMIC DNA]</scope>
    <source>
        <strain evidence="6 7">DSM 27960</strain>
    </source>
</reference>
<accession>A0A7X5QZE2</accession>
<keyword evidence="4" id="KW-0862">Zinc</keyword>
<feature type="active site" description="Proton acceptor" evidence="4">
    <location>
        <position position="126"/>
    </location>
</feature>
<dbReference type="Pfam" id="PF02146">
    <property type="entry name" value="SIR2"/>
    <property type="match status" value="1"/>
</dbReference>
<proteinExistence type="predicted"/>
<dbReference type="RefSeq" id="WP_167147879.1">
    <property type="nucleotide sequence ID" value="NZ_JAAMOX010000001.1"/>
</dbReference>
<evidence type="ECO:0000256" key="2">
    <source>
        <dbReference type="ARBA" id="ARBA00022679"/>
    </source>
</evidence>
<keyword evidence="7" id="KW-1185">Reference proteome</keyword>
<dbReference type="InterPro" id="IPR026590">
    <property type="entry name" value="Ssirtuin_cat_dom"/>
</dbReference>
<keyword evidence="3" id="KW-0520">NAD</keyword>
<dbReference type="InterPro" id="IPR003000">
    <property type="entry name" value="Sirtuin"/>
</dbReference>
<dbReference type="PANTHER" id="PTHR11085">
    <property type="entry name" value="NAD-DEPENDENT PROTEIN DEACYLASE SIRTUIN-5, MITOCHONDRIAL-RELATED"/>
    <property type="match status" value="1"/>
</dbReference>
<evidence type="ECO:0000256" key="3">
    <source>
        <dbReference type="ARBA" id="ARBA00023027"/>
    </source>
</evidence>
<dbReference type="PROSITE" id="PS50305">
    <property type="entry name" value="SIRTUIN"/>
    <property type="match status" value="1"/>
</dbReference>
<dbReference type="InterPro" id="IPR029035">
    <property type="entry name" value="DHS-like_NAD/FAD-binding_dom"/>
</dbReference>
<dbReference type="SUPFAM" id="SSF52467">
    <property type="entry name" value="DHS-like NAD/FAD-binding domain"/>
    <property type="match status" value="1"/>
</dbReference>
<feature type="binding site" evidence="4">
    <location>
        <position position="184"/>
    </location>
    <ligand>
        <name>Zn(2+)</name>
        <dbReference type="ChEBI" id="CHEBI:29105"/>
    </ligand>
</feature>
<evidence type="ECO:0000313" key="7">
    <source>
        <dbReference type="Proteomes" id="UP000541033"/>
    </source>
</evidence>
<protein>
    <recommendedName>
        <fullName evidence="1">protein acetyllysine N-acetyltransferase</fullName>
        <ecNumber evidence="1">2.3.1.286</ecNumber>
    </recommendedName>
</protein>
<evidence type="ECO:0000313" key="6">
    <source>
        <dbReference type="EMBL" id="NIH52801.1"/>
    </source>
</evidence>
<dbReference type="InterPro" id="IPR050134">
    <property type="entry name" value="NAD-dep_sirtuin_deacylases"/>
</dbReference>
<evidence type="ECO:0000259" key="5">
    <source>
        <dbReference type="PROSITE" id="PS50305"/>
    </source>
</evidence>
<keyword evidence="2" id="KW-0808">Transferase</keyword>
<dbReference type="EMBL" id="JAAMOX010000001">
    <property type="protein sequence ID" value="NIH52801.1"/>
    <property type="molecule type" value="Genomic_DNA"/>
</dbReference>
<feature type="domain" description="Deacetylase sirtuin-type" evidence="5">
    <location>
        <begin position="8"/>
        <end position="282"/>
    </location>
</feature>
<dbReference type="Gene3D" id="3.40.50.1220">
    <property type="entry name" value="TPP-binding domain"/>
    <property type="match status" value="1"/>
</dbReference>
<dbReference type="InterPro" id="IPR026591">
    <property type="entry name" value="Sirtuin_cat_small_dom_sf"/>
</dbReference>